<dbReference type="EMBL" id="JAINUF010000004">
    <property type="protein sequence ID" value="KAJ8365144.1"/>
    <property type="molecule type" value="Genomic_DNA"/>
</dbReference>
<comment type="caution">
    <text evidence="2">The sequence shown here is derived from an EMBL/GenBank/DDBJ whole genome shotgun (WGS) entry which is preliminary data.</text>
</comment>
<dbReference type="OrthoDB" id="411372at2759"/>
<accession>A0A9Q1FSG0</accession>
<feature type="region of interest" description="Disordered" evidence="1">
    <location>
        <begin position="69"/>
        <end position="92"/>
    </location>
</feature>
<evidence type="ECO:0000256" key="1">
    <source>
        <dbReference type="SAM" id="MobiDB-lite"/>
    </source>
</evidence>
<keyword evidence="3" id="KW-1185">Reference proteome</keyword>
<gene>
    <name evidence="2" type="ORF">SKAU_G00139750</name>
</gene>
<dbReference type="Proteomes" id="UP001152622">
    <property type="component" value="Chromosome 4"/>
</dbReference>
<protein>
    <submittedName>
        <fullName evidence="2">Uncharacterized protein</fullName>
    </submittedName>
</protein>
<organism evidence="2 3">
    <name type="scientific">Synaphobranchus kaupii</name>
    <name type="common">Kaup's arrowtooth eel</name>
    <dbReference type="NCBI Taxonomy" id="118154"/>
    <lineage>
        <taxon>Eukaryota</taxon>
        <taxon>Metazoa</taxon>
        <taxon>Chordata</taxon>
        <taxon>Craniata</taxon>
        <taxon>Vertebrata</taxon>
        <taxon>Euteleostomi</taxon>
        <taxon>Actinopterygii</taxon>
        <taxon>Neopterygii</taxon>
        <taxon>Teleostei</taxon>
        <taxon>Anguilliformes</taxon>
        <taxon>Synaphobranchidae</taxon>
        <taxon>Synaphobranchus</taxon>
    </lineage>
</organism>
<evidence type="ECO:0000313" key="2">
    <source>
        <dbReference type="EMBL" id="KAJ8365144.1"/>
    </source>
</evidence>
<sequence>MWSMSGQISTTAPLSQNVSSREAPPCLSLGHTLRWRVQQSRMTSSLRLWKLVQEPVTSVLKTLFLHLNPTDEEPQNSGTETGTYSSVSGSDEGVYGQPAALKAKKRQMQGTVPTKQETNVCDWLVEAEARSGQCPARSEGESAPLCKPLFSEDREWEVGQEGRLRDEPALMPLEAIPGMARRDPRSVPCAVSVTLPLPTFAHTVEWSTEEPMPLPPQVDTSPQSISPTPHFQRPLVDTPEHSSSWIPPRNLPQVVSSAVHKLPVPALGGLIHPTYTKGRGVNPEGGDHAARETQTKGNVLEGLFKTLLPVSDL</sequence>
<name>A0A9Q1FSG0_SYNKA</name>
<reference evidence="2" key="1">
    <citation type="journal article" date="2023" name="Science">
        <title>Genome structures resolve the early diversification of teleost fishes.</title>
        <authorList>
            <person name="Parey E."/>
            <person name="Louis A."/>
            <person name="Montfort J."/>
            <person name="Bouchez O."/>
            <person name="Roques C."/>
            <person name="Iampietro C."/>
            <person name="Lluch J."/>
            <person name="Castinel A."/>
            <person name="Donnadieu C."/>
            <person name="Desvignes T."/>
            <person name="Floi Bucao C."/>
            <person name="Jouanno E."/>
            <person name="Wen M."/>
            <person name="Mejri S."/>
            <person name="Dirks R."/>
            <person name="Jansen H."/>
            <person name="Henkel C."/>
            <person name="Chen W.J."/>
            <person name="Zahm M."/>
            <person name="Cabau C."/>
            <person name="Klopp C."/>
            <person name="Thompson A.W."/>
            <person name="Robinson-Rechavi M."/>
            <person name="Braasch I."/>
            <person name="Lecointre G."/>
            <person name="Bobe J."/>
            <person name="Postlethwait J.H."/>
            <person name="Berthelot C."/>
            <person name="Roest Crollius H."/>
            <person name="Guiguen Y."/>
        </authorList>
    </citation>
    <scope>NUCLEOTIDE SEQUENCE</scope>
    <source>
        <strain evidence="2">WJC10195</strain>
    </source>
</reference>
<evidence type="ECO:0000313" key="3">
    <source>
        <dbReference type="Proteomes" id="UP001152622"/>
    </source>
</evidence>
<feature type="region of interest" description="Disordered" evidence="1">
    <location>
        <begin position="1"/>
        <end position="22"/>
    </location>
</feature>
<dbReference type="AlphaFoldDB" id="A0A9Q1FSG0"/>
<proteinExistence type="predicted"/>
<feature type="compositionally biased region" description="Polar residues" evidence="1">
    <location>
        <begin position="75"/>
        <end position="89"/>
    </location>
</feature>
<feature type="compositionally biased region" description="Polar residues" evidence="1">
    <location>
        <begin position="1"/>
        <end position="20"/>
    </location>
</feature>